<reference evidence="1" key="1">
    <citation type="submission" date="2020-06" db="EMBL/GenBank/DDBJ databases">
        <authorList>
            <person name="Li T."/>
            <person name="Hu X."/>
            <person name="Zhang T."/>
            <person name="Song X."/>
            <person name="Zhang H."/>
            <person name="Dai N."/>
            <person name="Sheng W."/>
            <person name="Hou X."/>
            <person name="Wei L."/>
        </authorList>
    </citation>
    <scope>NUCLEOTIDE SEQUENCE</scope>
    <source>
        <strain evidence="1">G02</strain>
        <tissue evidence="1">Leaf</tissue>
    </source>
</reference>
<evidence type="ECO:0000313" key="1">
    <source>
        <dbReference type="EMBL" id="KAL0436942.1"/>
    </source>
</evidence>
<comment type="caution">
    <text evidence="1">The sequence shown here is derived from an EMBL/GenBank/DDBJ whole genome shotgun (WGS) entry which is preliminary data.</text>
</comment>
<dbReference type="Pfam" id="PF05056">
    <property type="entry name" value="DUF674"/>
    <property type="match status" value="1"/>
</dbReference>
<accession>A0AAW2W5T4</accession>
<dbReference type="EMBL" id="JACGWJ010000002">
    <property type="protein sequence ID" value="KAL0436942.1"/>
    <property type="molecule type" value="Genomic_DNA"/>
</dbReference>
<gene>
    <name evidence="1" type="ORF">Sradi_0402100</name>
</gene>
<protein>
    <recommendedName>
        <fullName evidence="2">DUF674 domain-containing protein</fullName>
    </recommendedName>
</protein>
<proteinExistence type="predicted"/>
<dbReference type="AlphaFoldDB" id="A0AAW2W5T4"/>
<sequence length="225" mass="24691">MSKSSVRLKLLVDTQATRVLFAEVGKDCVDFLFHIMSLPVATIISLLKKQGMSGSLPNLYDSIENLNVSYLQTNQKKDILLNPIVPISTSSVPLLLLNNTLTAKKFYKCSSSYHYAISDDPRAVCPDCGQTMTATARYVAPPPVARSADEGGFVKGVVTYMVMDNLEVNPMSTISSITLLNKFNVTDVKLLQEKVVNLGKDEVVRVLKVSLQSENVLTDVFLKGI</sequence>
<reference evidence="1" key="2">
    <citation type="journal article" date="2024" name="Plant">
        <title>Genomic evolution and insights into agronomic trait innovations of Sesamum species.</title>
        <authorList>
            <person name="Miao H."/>
            <person name="Wang L."/>
            <person name="Qu L."/>
            <person name="Liu H."/>
            <person name="Sun Y."/>
            <person name="Le M."/>
            <person name="Wang Q."/>
            <person name="Wei S."/>
            <person name="Zheng Y."/>
            <person name="Lin W."/>
            <person name="Duan Y."/>
            <person name="Cao H."/>
            <person name="Xiong S."/>
            <person name="Wang X."/>
            <person name="Wei L."/>
            <person name="Li C."/>
            <person name="Ma Q."/>
            <person name="Ju M."/>
            <person name="Zhao R."/>
            <person name="Li G."/>
            <person name="Mu C."/>
            <person name="Tian Q."/>
            <person name="Mei H."/>
            <person name="Zhang T."/>
            <person name="Gao T."/>
            <person name="Zhang H."/>
        </authorList>
    </citation>
    <scope>NUCLEOTIDE SEQUENCE</scope>
    <source>
        <strain evidence="1">G02</strain>
    </source>
</reference>
<dbReference type="InterPro" id="IPR007750">
    <property type="entry name" value="DUF674"/>
</dbReference>
<dbReference type="PANTHER" id="PTHR33103:SF19">
    <property type="entry name" value="OS09G0544700 PROTEIN"/>
    <property type="match status" value="1"/>
</dbReference>
<name>A0AAW2W5T4_SESRA</name>
<organism evidence="1">
    <name type="scientific">Sesamum radiatum</name>
    <name type="common">Black benniseed</name>
    <dbReference type="NCBI Taxonomy" id="300843"/>
    <lineage>
        <taxon>Eukaryota</taxon>
        <taxon>Viridiplantae</taxon>
        <taxon>Streptophyta</taxon>
        <taxon>Embryophyta</taxon>
        <taxon>Tracheophyta</taxon>
        <taxon>Spermatophyta</taxon>
        <taxon>Magnoliopsida</taxon>
        <taxon>eudicotyledons</taxon>
        <taxon>Gunneridae</taxon>
        <taxon>Pentapetalae</taxon>
        <taxon>asterids</taxon>
        <taxon>lamiids</taxon>
        <taxon>Lamiales</taxon>
        <taxon>Pedaliaceae</taxon>
        <taxon>Sesamum</taxon>
    </lineage>
</organism>
<dbReference type="PANTHER" id="PTHR33103">
    <property type="entry name" value="OS01G0153900 PROTEIN"/>
    <property type="match status" value="1"/>
</dbReference>
<evidence type="ECO:0008006" key="2">
    <source>
        <dbReference type="Google" id="ProtNLM"/>
    </source>
</evidence>